<dbReference type="PROSITE" id="PS00195">
    <property type="entry name" value="GLUTAREDOXIN_1"/>
    <property type="match status" value="1"/>
</dbReference>
<evidence type="ECO:0000313" key="2">
    <source>
        <dbReference type="EMBL" id="PYF83488.1"/>
    </source>
</evidence>
<dbReference type="EMBL" id="QKLW01000002">
    <property type="protein sequence ID" value="PYF83488.1"/>
    <property type="molecule type" value="Genomic_DNA"/>
</dbReference>
<evidence type="ECO:0000313" key="3">
    <source>
        <dbReference type="Proteomes" id="UP000247551"/>
    </source>
</evidence>
<sequence length="123" mass="14221">MKLFIKLIRNLLGLIIATLDVLTRGTKLKRSPEKQQQVNDEAANLALYQFFACPFCIKTRRAIYKLNLPIEKRNAQEGSPHREDLLQGGGKIKVPCLRIDQDGKTEWLYESSEIIKYLEKRFA</sequence>
<dbReference type="Pfam" id="PF13417">
    <property type="entry name" value="GST_N_3"/>
    <property type="match status" value="1"/>
</dbReference>
<dbReference type="RefSeq" id="WP_110573942.1">
    <property type="nucleotide sequence ID" value="NZ_QKLW01000002.1"/>
</dbReference>
<dbReference type="PROSITE" id="PS51354">
    <property type="entry name" value="GLUTAREDOXIN_2"/>
    <property type="match status" value="1"/>
</dbReference>
<dbReference type="Proteomes" id="UP000247551">
    <property type="component" value="Unassembled WGS sequence"/>
</dbReference>
<keyword evidence="2" id="KW-0808">Transferase</keyword>
<dbReference type="Gene3D" id="3.40.30.10">
    <property type="entry name" value="Glutaredoxin"/>
    <property type="match status" value="1"/>
</dbReference>
<feature type="domain" description="GST N-terminal" evidence="1">
    <location>
        <begin position="43"/>
        <end position="123"/>
    </location>
</feature>
<gene>
    <name evidence="2" type="ORF">DFP75_102584</name>
</gene>
<dbReference type="PROSITE" id="PS50404">
    <property type="entry name" value="GST_NTER"/>
    <property type="match status" value="1"/>
</dbReference>
<evidence type="ECO:0000259" key="1">
    <source>
        <dbReference type="PROSITE" id="PS50404"/>
    </source>
</evidence>
<dbReference type="InterPro" id="IPR011767">
    <property type="entry name" value="GLR_AS"/>
</dbReference>
<organism evidence="2 3">
    <name type="scientific">Marinomonas alcarazii</name>
    <dbReference type="NCBI Taxonomy" id="491949"/>
    <lineage>
        <taxon>Bacteria</taxon>
        <taxon>Pseudomonadati</taxon>
        <taxon>Pseudomonadota</taxon>
        <taxon>Gammaproteobacteria</taxon>
        <taxon>Oceanospirillales</taxon>
        <taxon>Oceanospirillaceae</taxon>
        <taxon>Marinomonas</taxon>
    </lineage>
</organism>
<dbReference type="PANTHER" id="PTHR45288:SF2">
    <property type="entry name" value="THIOREDOXIN FAMILY PROTEIN"/>
    <property type="match status" value="1"/>
</dbReference>
<dbReference type="InterPro" id="IPR004045">
    <property type="entry name" value="Glutathione_S-Trfase_N"/>
</dbReference>
<dbReference type="PANTHER" id="PTHR45288">
    <property type="entry name" value="THIOREDOXIN FAMILY PROTEIN"/>
    <property type="match status" value="1"/>
</dbReference>
<reference evidence="2 3" key="1">
    <citation type="submission" date="2018-06" db="EMBL/GenBank/DDBJ databases">
        <title>Genomic Encyclopedia of Type Strains, Phase III (KMG-III): the genomes of soil and plant-associated and newly described type strains.</title>
        <authorList>
            <person name="Whitman W."/>
        </authorList>
    </citation>
    <scope>NUCLEOTIDE SEQUENCE [LARGE SCALE GENOMIC DNA]</scope>
    <source>
        <strain evidence="2 3">CECT 7730</strain>
    </source>
</reference>
<comment type="caution">
    <text evidence="2">The sequence shown here is derived from an EMBL/GenBank/DDBJ whole genome shotgun (WGS) entry which is preliminary data.</text>
</comment>
<dbReference type="SUPFAM" id="SSF52833">
    <property type="entry name" value="Thioredoxin-like"/>
    <property type="match status" value="1"/>
</dbReference>
<keyword evidence="3" id="KW-1185">Reference proteome</keyword>
<accession>A0A318V7P5</accession>
<protein>
    <submittedName>
        <fullName evidence="2">Glutathione S-transferase-like protein</fullName>
    </submittedName>
</protein>
<proteinExistence type="predicted"/>
<dbReference type="GO" id="GO:0016740">
    <property type="term" value="F:transferase activity"/>
    <property type="evidence" value="ECO:0007669"/>
    <property type="project" value="UniProtKB-KW"/>
</dbReference>
<name>A0A318V7P5_9GAMM</name>
<dbReference type="InterPro" id="IPR036249">
    <property type="entry name" value="Thioredoxin-like_sf"/>
</dbReference>
<dbReference type="AlphaFoldDB" id="A0A318V7P5"/>